<dbReference type="GO" id="GO:0000978">
    <property type="term" value="F:RNA polymerase II cis-regulatory region sequence-specific DNA binding"/>
    <property type="evidence" value="ECO:0007669"/>
    <property type="project" value="TreeGrafter"/>
</dbReference>
<sequence length="307" mass="34596">MRGGPIMFLNVNYTLPQDGNESMCNTPRTPDILNLLSSPAFEKYLGKTTTLKSDDPVQELKCSLEGVTAGVASTAGDGPMSPKETAVCPPMKSPSCPPPSLAQATSLIAKASLQRTIINRMKTEPREEVCDIKIKVEEKLTPEDEARRLKRRERNKVAATKCREKKKEKTKLLIDEAEVLECQNMTLKAEIQQWEEEKHRLKDVLRTHSSTCSWSKSKRFYYSPYPPTPVYTPTQPPTPAESFGCSFNPEVYQDYSQQSFGGFYNSNQFVPEQPTPIRTPDQPAIQFESSHFNIQQIMSNLYNDGMS</sequence>
<dbReference type="PROSITE" id="PS50217">
    <property type="entry name" value="BZIP"/>
    <property type="match status" value="1"/>
</dbReference>
<evidence type="ECO:0000256" key="1">
    <source>
        <dbReference type="ARBA" id="ARBA00023015"/>
    </source>
</evidence>
<keyword evidence="4" id="KW-0175">Coiled coil</keyword>
<dbReference type="Pfam" id="PF00170">
    <property type="entry name" value="bZIP_1"/>
    <property type="match status" value="1"/>
</dbReference>
<feature type="region of interest" description="Disordered" evidence="5">
    <location>
        <begin position="73"/>
        <end position="100"/>
    </location>
</feature>
<keyword evidence="3" id="KW-0804">Transcription</keyword>
<evidence type="ECO:0000256" key="3">
    <source>
        <dbReference type="ARBA" id="ARBA00023163"/>
    </source>
</evidence>
<dbReference type="SUPFAM" id="SSF57959">
    <property type="entry name" value="Leucine zipper domain"/>
    <property type="match status" value="1"/>
</dbReference>
<keyword evidence="2" id="KW-0238">DNA-binding</keyword>
<name>A0AA88HC07_ARTSF</name>
<dbReference type="Proteomes" id="UP001187531">
    <property type="component" value="Unassembled WGS sequence"/>
</dbReference>
<gene>
    <name evidence="7" type="ORF">QYM36_015327</name>
</gene>
<feature type="coiled-coil region" evidence="4">
    <location>
        <begin position="177"/>
        <end position="211"/>
    </location>
</feature>
<dbReference type="GO" id="GO:0000981">
    <property type="term" value="F:DNA-binding transcription factor activity, RNA polymerase II-specific"/>
    <property type="evidence" value="ECO:0007669"/>
    <property type="project" value="TreeGrafter"/>
</dbReference>
<feature type="domain" description="BZIP" evidence="6">
    <location>
        <begin position="145"/>
        <end position="208"/>
    </location>
</feature>
<keyword evidence="8" id="KW-1185">Reference proteome</keyword>
<evidence type="ECO:0000313" key="7">
    <source>
        <dbReference type="EMBL" id="KAK2707584.1"/>
    </source>
</evidence>
<dbReference type="PRINTS" id="PR00042">
    <property type="entry name" value="LEUZIPPRFOS"/>
</dbReference>
<dbReference type="InterPro" id="IPR004827">
    <property type="entry name" value="bZIP"/>
</dbReference>
<proteinExistence type="predicted"/>
<dbReference type="InterPro" id="IPR046347">
    <property type="entry name" value="bZIP_sf"/>
</dbReference>
<evidence type="ECO:0000256" key="5">
    <source>
        <dbReference type="SAM" id="MobiDB-lite"/>
    </source>
</evidence>
<comment type="caution">
    <text evidence="7">The sequence shown here is derived from an EMBL/GenBank/DDBJ whole genome shotgun (WGS) entry which is preliminary data.</text>
</comment>
<dbReference type="PROSITE" id="PS00036">
    <property type="entry name" value="BZIP_BASIC"/>
    <property type="match status" value="1"/>
</dbReference>
<keyword evidence="1" id="KW-0805">Transcription regulation</keyword>
<feature type="compositionally biased region" description="Pro residues" evidence="5">
    <location>
        <begin position="91"/>
        <end position="100"/>
    </location>
</feature>
<dbReference type="Gene3D" id="1.20.5.170">
    <property type="match status" value="1"/>
</dbReference>
<dbReference type="EMBL" id="JAVRJZ010000019">
    <property type="protein sequence ID" value="KAK2707584.1"/>
    <property type="molecule type" value="Genomic_DNA"/>
</dbReference>
<reference evidence="7" key="1">
    <citation type="submission" date="2023-07" db="EMBL/GenBank/DDBJ databases">
        <title>Chromosome-level genome assembly of Artemia franciscana.</title>
        <authorList>
            <person name="Jo E."/>
        </authorList>
    </citation>
    <scope>NUCLEOTIDE SEQUENCE</scope>
    <source>
        <tissue evidence="7">Whole body</tissue>
    </source>
</reference>
<dbReference type="SMART" id="SM00338">
    <property type="entry name" value="BRLZ"/>
    <property type="match status" value="1"/>
</dbReference>
<protein>
    <recommendedName>
        <fullName evidence="6">BZIP domain-containing protein</fullName>
    </recommendedName>
</protein>
<dbReference type="GO" id="GO:0005634">
    <property type="term" value="C:nucleus"/>
    <property type="evidence" value="ECO:0007669"/>
    <property type="project" value="TreeGrafter"/>
</dbReference>
<evidence type="ECO:0000256" key="2">
    <source>
        <dbReference type="ARBA" id="ARBA00023125"/>
    </source>
</evidence>
<dbReference type="PANTHER" id="PTHR23351:SF24">
    <property type="entry name" value="ACTIVATING TRANSCRIPTION FACTOR 3-RELATED"/>
    <property type="match status" value="1"/>
</dbReference>
<accession>A0AA88HC07</accession>
<dbReference type="PANTHER" id="PTHR23351">
    <property type="entry name" value="FOS TRANSCRIPTION FACTOR-RELATED"/>
    <property type="match status" value="1"/>
</dbReference>
<dbReference type="InterPro" id="IPR000837">
    <property type="entry name" value="AP-1"/>
</dbReference>
<dbReference type="AlphaFoldDB" id="A0AA88HC07"/>
<evidence type="ECO:0000313" key="8">
    <source>
        <dbReference type="Proteomes" id="UP001187531"/>
    </source>
</evidence>
<evidence type="ECO:0000259" key="6">
    <source>
        <dbReference type="PROSITE" id="PS50217"/>
    </source>
</evidence>
<evidence type="ECO:0000256" key="4">
    <source>
        <dbReference type="SAM" id="Coils"/>
    </source>
</evidence>
<organism evidence="7 8">
    <name type="scientific">Artemia franciscana</name>
    <name type="common">Brine shrimp</name>
    <name type="synonym">Artemia sanfranciscana</name>
    <dbReference type="NCBI Taxonomy" id="6661"/>
    <lineage>
        <taxon>Eukaryota</taxon>
        <taxon>Metazoa</taxon>
        <taxon>Ecdysozoa</taxon>
        <taxon>Arthropoda</taxon>
        <taxon>Crustacea</taxon>
        <taxon>Branchiopoda</taxon>
        <taxon>Anostraca</taxon>
        <taxon>Artemiidae</taxon>
        <taxon>Artemia</taxon>
    </lineage>
</organism>